<dbReference type="PROSITE" id="PS50937">
    <property type="entry name" value="HTH_MERR_2"/>
    <property type="match status" value="1"/>
</dbReference>
<dbReference type="PANTHER" id="PTHR30204:SF93">
    <property type="entry name" value="HTH MERR-TYPE DOMAIN-CONTAINING PROTEIN"/>
    <property type="match status" value="1"/>
</dbReference>
<dbReference type="PANTHER" id="PTHR30204">
    <property type="entry name" value="REDOX-CYCLING DRUG-SENSING TRANSCRIPTIONAL ACTIVATOR SOXR"/>
    <property type="match status" value="1"/>
</dbReference>
<dbReference type="STRING" id="155974.SAMN04487818_11847"/>
<protein>
    <submittedName>
        <fullName evidence="4">DNA-binding transcriptional regulator, MerR family</fullName>
    </submittedName>
</protein>
<accession>A0A1H9XP85</accession>
<evidence type="ECO:0000256" key="2">
    <source>
        <dbReference type="SAM" id="MobiDB-lite"/>
    </source>
</evidence>
<dbReference type="EMBL" id="FOGI01000018">
    <property type="protein sequence ID" value="SES47966.1"/>
    <property type="molecule type" value="Genomic_DNA"/>
</dbReference>
<dbReference type="InterPro" id="IPR009061">
    <property type="entry name" value="DNA-bd_dom_put_sf"/>
</dbReference>
<dbReference type="AlphaFoldDB" id="A0A1H9XP85"/>
<dbReference type="Proteomes" id="UP000199051">
    <property type="component" value="Unassembled WGS sequence"/>
</dbReference>
<dbReference type="InterPro" id="IPR000551">
    <property type="entry name" value="MerR-type_HTH_dom"/>
</dbReference>
<evidence type="ECO:0000259" key="3">
    <source>
        <dbReference type="PROSITE" id="PS50937"/>
    </source>
</evidence>
<proteinExistence type="predicted"/>
<keyword evidence="1 4" id="KW-0238">DNA-binding</keyword>
<evidence type="ECO:0000256" key="1">
    <source>
        <dbReference type="ARBA" id="ARBA00023125"/>
    </source>
</evidence>
<feature type="region of interest" description="Disordered" evidence="2">
    <location>
        <begin position="1"/>
        <end position="21"/>
    </location>
</feature>
<dbReference type="SUPFAM" id="SSF46955">
    <property type="entry name" value="Putative DNA-binding domain"/>
    <property type="match status" value="1"/>
</dbReference>
<evidence type="ECO:0000313" key="5">
    <source>
        <dbReference type="Proteomes" id="UP000199051"/>
    </source>
</evidence>
<dbReference type="InterPro" id="IPR047057">
    <property type="entry name" value="MerR_fam"/>
</dbReference>
<dbReference type="RefSeq" id="WP_245782769.1">
    <property type="nucleotide sequence ID" value="NZ_FOGI01000018.1"/>
</dbReference>
<evidence type="ECO:0000313" key="4">
    <source>
        <dbReference type="EMBL" id="SES47966.1"/>
    </source>
</evidence>
<dbReference type="SMART" id="SM00422">
    <property type="entry name" value="HTH_MERR"/>
    <property type="match status" value="1"/>
</dbReference>
<dbReference type="GO" id="GO:0003677">
    <property type="term" value="F:DNA binding"/>
    <property type="evidence" value="ECO:0007669"/>
    <property type="project" value="UniProtKB-KW"/>
</dbReference>
<name>A0A1H9XP85_9PSEU</name>
<dbReference type="Pfam" id="PF13411">
    <property type="entry name" value="MerR_1"/>
    <property type="match status" value="1"/>
</dbReference>
<sequence>MREDREQPQAAADNFDDDHYPAYTMGRAAEMLGTTPGFLRSLDEAGLIEPQRSSGGHRRYSRHQLRIAGRARELVDQGAGVEAACRIVSLEDQLREARALNEALAPSEQDMPPQRDL</sequence>
<reference evidence="5" key="1">
    <citation type="submission" date="2016-10" db="EMBL/GenBank/DDBJ databases">
        <authorList>
            <person name="Varghese N."/>
            <person name="Submissions S."/>
        </authorList>
    </citation>
    <scope>NUCLEOTIDE SEQUENCE [LARGE SCALE GENOMIC DNA]</scope>
    <source>
        <strain evidence="5">DSM 44260</strain>
    </source>
</reference>
<keyword evidence="5" id="KW-1185">Reference proteome</keyword>
<dbReference type="Gene3D" id="1.10.1660.10">
    <property type="match status" value="1"/>
</dbReference>
<dbReference type="GO" id="GO:0003700">
    <property type="term" value="F:DNA-binding transcription factor activity"/>
    <property type="evidence" value="ECO:0007669"/>
    <property type="project" value="InterPro"/>
</dbReference>
<gene>
    <name evidence="4" type="ORF">SAMN04487818_11847</name>
</gene>
<feature type="domain" description="HTH merR-type" evidence="3">
    <location>
        <begin position="22"/>
        <end position="90"/>
    </location>
</feature>
<organism evidence="4 5">
    <name type="scientific">Actinokineospora terrae</name>
    <dbReference type="NCBI Taxonomy" id="155974"/>
    <lineage>
        <taxon>Bacteria</taxon>
        <taxon>Bacillati</taxon>
        <taxon>Actinomycetota</taxon>
        <taxon>Actinomycetes</taxon>
        <taxon>Pseudonocardiales</taxon>
        <taxon>Pseudonocardiaceae</taxon>
        <taxon>Actinokineospora</taxon>
    </lineage>
</organism>